<accession>A0AAD6EXL7</accession>
<feature type="compositionally biased region" description="Basic and acidic residues" evidence="1">
    <location>
        <begin position="362"/>
        <end position="378"/>
    </location>
</feature>
<name>A0AAD6EXL7_9POAL</name>
<dbReference type="EMBL" id="JAMRDG010000001">
    <property type="protein sequence ID" value="KAJ3704814.1"/>
    <property type="molecule type" value="Genomic_DNA"/>
</dbReference>
<dbReference type="PANTHER" id="PTHR37610:SF97">
    <property type="entry name" value="RETROTRANSPOSON GAG DOMAIN-CONTAINING PROTEIN"/>
    <property type="match status" value="1"/>
</dbReference>
<gene>
    <name evidence="3" type="ORF">LUZ61_008519</name>
</gene>
<feature type="region of interest" description="Disordered" evidence="1">
    <location>
        <begin position="357"/>
        <end position="378"/>
    </location>
</feature>
<evidence type="ECO:0000313" key="4">
    <source>
        <dbReference type="Proteomes" id="UP001210211"/>
    </source>
</evidence>
<dbReference type="Proteomes" id="UP001210211">
    <property type="component" value="Unassembled WGS sequence"/>
</dbReference>
<protein>
    <recommendedName>
        <fullName evidence="2">Retrotransposon Copia-like N-terminal domain-containing protein</fullName>
    </recommendedName>
</protein>
<dbReference type="Pfam" id="PF14244">
    <property type="entry name" value="Retrotran_gag_3"/>
    <property type="match status" value="1"/>
</dbReference>
<organism evidence="3 4">
    <name type="scientific">Rhynchospora tenuis</name>
    <dbReference type="NCBI Taxonomy" id="198213"/>
    <lineage>
        <taxon>Eukaryota</taxon>
        <taxon>Viridiplantae</taxon>
        <taxon>Streptophyta</taxon>
        <taxon>Embryophyta</taxon>
        <taxon>Tracheophyta</taxon>
        <taxon>Spermatophyta</taxon>
        <taxon>Magnoliopsida</taxon>
        <taxon>Liliopsida</taxon>
        <taxon>Poales</taxon>
        <taxon>Cyperaceae</taxon>
        <taxon>Cyperoideae</taxon>
        <taxon>Rhynchosporeae</taxon>
        <taxon>Rhynchospora</taxon>
    </lineage>
</organism>
<evidence type="ECO:0000313" key="3">
    <source>
        <dbReference type="EMBL" id="KAJ3704814.1"/>
    </source>
</evidence>
<sequence>MGDSGSDKPTGDKTVKKVIDSTSPFYLNSSDNPGMSISSCILKENNYDLWVKAMKNSLRAKNKLGFLDGTVVKPTTAPESDLWEICNHMLVSWLFNSIAPKLQPSVAYFETAKELWDDLRDRFSVGNATRIHQLKSDLAAAKQQGQYVVTYYTRLKGMWDELSSYIRIPTCTCSGCTCNVAGHFLKQQEEEKVHQFLMGLDDTVFGTVRTQILSMDPLPNLSRVYSMIIQEERHRSVVRSHEDRRDAVGFAVQLNKGDSSSFKGGSSDRVCTHCRKPGHEVSRCFELIGYPEGWVRGGRGARGRGGGRGRGRGRMSANVVHANSAEPSTNDAAAPKLGNLSDAQVQQLVALLQSSKFNGSSDSEKLQGPHFEDADWSG</sequence>
<dbReference type="InterPro" id="IPR029472">
    <property type="entry name" value="Copia-like_N"/>
</dbReference>
<dbReference type="PANTHER" id="PTHR37610">
    <property type="entry name" value="CCHC-TYPE DOMAIN-CONTAINING PROTEIN"/>
    <property type="match status" value="1"/>
</dbReference>
<dbReference type="AlphaFoldDB" id="A0AAD6EXL7"/>
<proteinExistence type="predicted"/>
<evidence type="ECO:0000259" key="2">
    <source>
        <dbReference type="Pfam" id="PF14244"/>
    </source>
</evidence>
<feature type="domain" description="Retrotransposon Copia-like N-terminal" evidence="2">
    <location>
        <begin position="29"/>
        <end position="75"/>
    </location>
</feature>
<comment type="caution">
    <text evidence="3">The sequence shown here is derived from an EMBL/GenBank/DDBJ whole genome shotgun (WGS) entry which is preliminary data.</text>
</comment>
<keyword evidence="4" id="KW-1185">Reference proteome</keyword>
<reference evidence="3 4" key="1">
    <citation type="journal article" date="2022" name="Cell">
        <title>Repeat-based holocentromeres influence genome architecture and karyotype evolution.</title>
        <authorList>
            <person name="Hofstatter P.G."/>
            <person name="Thangavel G."/>
            <person name="Lux T."/>
            <person name="Neumann P."/>
            <person name="Vondrak T."/>
            <person name="Novak P."/>
            <person name="Zhang M."/>
            <person name="Costa L."/>
            <person name="Castellani M."/>
            <person name="Scott A."/>
            <person name="Toegelov H."/>
            <person name="Fuchs J."/>
            <person name="Mata-Sucre Y."/>
            <person name="Dias Y."/>
            <person name="Vanzela A.L.L."/>
            <person name="Huettel B."/>
            <person name="Almeida C.C.S."/>
            <person name="Simkova H."/>
            <person name="Souza G."/>
            <person name="Pedrosa-Harand A."/>
            <person name="Macas J."/>
            <person name="Mayer K.F.X."/>
            <person name="Houben A."/>
            <person name="Marques A."/>
        </authorList>
    </citation>
    <scope>NUCLEOTIDE SEQUENCE [LARGE SCALE GENOMIC DNA]</scope>
    <source>
        <strain evidence="3">RhyTen1mFocal</strain>
    </source>
</reference>
<evidence type="ECO:0000256" key="1">
    <source>
        <dbReference type="SAM" id="MobiDB-lite"/>
    </source>
</evidence>